<dbReference type="OrthoDB" id="4925544at2759"/>
<evidence type="ECO:0000313" key="2">
    <source>
        <dbReference type="EMBL" id="KAH6893341.1"/>
    </source>
</evidence>
<protein>
    <submittedName>
        <fullName evidence="2">Uncharacterized protein</fullName>
    </submittedName>
</protein>
<feature type="compositionally biased region" description="Polar residues" evidence="1">
    <location>
        <begin position="180"/>
        <end position="196"/>
    </location>
</feature>
<gene>
    <name evidence="2" type="ORF">B0T10DRAFT_559335</name>
</gene>
<feature type="compositionally biased region" description="Polar residues" evidence="1">
    <location>
        <begin position="215"/>
        <end position="230"/>
    </location>
</feature>
<evidence type="ECO:0000256" key="1">
    <source>
        <dbReference type="SAM" id="MobiDB-lite"/>
    </source>
</evidence>
<feature type="compositionally biased region" description="Low complexity" evidence="1">
    <location>
        <begin position="41"/>
        <end position="60"/>
    </location>
</feature>
<comment type="caution">
    <text evidence="2">The sequence shown here is derived from an EMBL/GenBank/DDBJ whole genome shotgun (WGS) entry which is preliminary data.</text>
</comment>
<organism evidence="2 3">
    <name type="scientific">Thelonectria olida</name>
    <dbReference type="NCBI Taxonomy" id="1576542"/>
    <lineage>
        <taxon>Eukaryota</taxon>
        <taxon>Fungi</taxon>
        <taxon>Dikarya</taxon>
        <taxon>Ascomycota</taxon>
        <taxon>Pezizomycotina</taxon>
        <taxon>Sordariomycetes</taxon>
        <taxon>Hypocreomycetidae</taxon>
        <taxon>Hypocreales</taxon>
        <taxon>Nectriaceae</taxon>
        <taxon>Thelonectria</taxon>
    </lineage>
</organism>
<feature type="region of interest" description="Disordered" evidence="1">
    <location>
        <begin position="1"/>
        <end position="79"/>
    </location>
</feature>
<proteinExistence type="predicted"/>
<sequence>MEQVGCSPRIPSVTRRDTESAPDDSVYLPEPIVNVIPRHNTTTSTSDLTPTTPTTNPTSTRDPLSTSEPSLRFPRPQGNRHLANWISSSDPAIMRVISTEEPGLSGSTYELVTGSDSEYQSEAYVESLSESVGSLEFHRLDEDTTSLADTEQTFDDESIADGFEPVANPVHHVHDEEPDISSSVDLQAQSQATITEQAPHHDHDDEYESEDDAASRSSLDYTQQSLKTPSIPTPEASRIVDRPAEAGGFIPEAEEEDDNKHSEGHQVFHDWYQEFREKEKAAWDRIMETGFNIPPVVLILIALLIPVLVSMTSPPSELHIPTATPAVTTHTTTAAIIDATTTSSSATALSTLTGSDQLVPLRNVKQDEGLFGGKKPDLAVFKQQTGQFLVRIPDDIKYAWLMKKCLSFSATRKLRTVPIDVSVAEDGMLIKFPQAECHGAVQVEITALCRPRIRQVFQITFEKGLMEEALEMTKSFAQNLTDLVPAAAQEAERRIEEARRSLGLASGNVLTASDSLLKDLMTRFHKAHRSLSPIKADAKERLYRTRAELAKTVDIIKGKATQHLANAQDVQDQAQLSLLDAQISAKLWWLKVTKNNNEHERYANKAKKFMADKKAEAIKSFLLRHPNVNDMHFKPSRLWKKVVNGPRCGKKLGRGKPGIQQCNFVV</sequence>
<name>A0A9P9AUY5_9HYPO</name>
<accession>A0A9P9AUY5</accession>
<dbReference type="AlphaFoldDB" id="A0A9P9AUY5"/>
<reference evidence="2 3" key="1">
    <citation type="journal article" date="2021" name="Nat. Commun.">
        <title>Genetic determinants of endophytism in the Arabidopsis root mycobiome.</title>
        <authorList>
            <person name="Mesny F."/>
            <person name="Miyauchi S."/>
            <person name="Thiergart T."/>
            <person name="Pickel B."/>
            <person name="Atanasova L."/>
            <person name="Karlsson M."/>
            <person name="Huettel B."/>
            <person name="Barry K.W."/>
            <person name="Haridas S."/>
            <person name="Chen C."/>
            <person name="Bauer D."/>
            <person name="Andreopoulos W."/>
            <person name="Pangilinan J."/>
            <person name="LaButti K."/>
            <person name="Riley R."/>
            <person name="Lipzen A."/>
            <person name="Clum A."/>
            <person name="Drula E."/>
            <person name="Henrissat B."/>
            <person name="Kohler A."/>
            <person name="Grigoriev I.V."/>
            <person name="Martin F.M."/>
            <person name="Hacquard S."/>
        </authorList>
    </citation>
    <scope>NUCLEOTIDE SEQUENCE [LARGE SCALE GENOMIC DNA]</scope>
    <source>
        <strain evidence="2 3">MPI-CAGE-CH-0241</strain>
    </source>
</reference>
<dbReference type="Proteomes" id="UP000777438">
    <property type="component" value="Unassembled WGS sequence"/>
</dbReference>
<evidence type="ECO:0000313" key="3">
    <source>
        <dbReference type="Proteomes" id="UP000777438"/>
    </source>
</evidence>
<keyword evidence="3" id="KW-1185">Reference proteome</keyword>
<feature type="region of interest" description="Disordered" evidence="1">
    <location>
        <begin position="173"/>
        <end position="241"/>
    </location>
</feature>
<dbReference type="EMBL" id="JAGPYM010000006">
    <property type="protein sequence ID" value="KAH6893341.1"/>
    <property type="molecule type" value="Genomic_DNA"/>
</dbReference>